<dbReference type="Proteomes" id="UP001385892">
    <property type="component" value="Unassembled WGS sequence"/>
</dbReference>
<dbReference type="EMBL" id="JBBKZT010000107">
    <property type="protein sequence ID" value="MEJ8852915.1"/>
    <property type="molecule type" value="Genomic_DNA"/>
</dbReference>
<name>A0ABU8WZD0_9BURK</name>
<reference evidence="2 3" key="1">
    <citation type="submission" date="2024-03" db="EMBL/GenBank/DDBJ databases">
        <title>Novel species of the genus Variovorax.</title>
        <authorList>
            <person name="Liu Q."/>
            <person name="Xin Y.-H."/>
        </authorList>
    </citation>
    <scope>NUCLEOTIDE SEQUENCE [LARGE SCALE GENOMIC DNA]</scope>
    <source>
        <strain evidence="2 3">KACC 18900</strain>
    </source>
</reference>
<evidence type="ECO:0000313" key="3">
    <source>
        <dbReference type="Proteomes" id="UP001385892"/>
    </source>
</evidence>
<dbReference type="RefSeq" id="WP_340348494.1">
    <property type="nucleotide sequence ID" value="NZ_JBBKZT010000048.1"/>
</dbReference>
<dbReference type="EMBL" id="JBBKZT010000048">
    <property type="protein sequence ID" value="MEJ8852549.1"/>
    <property type="molecule type" value="Genomic_DNA"/>
</dbReference>
<organism evidence="2 3">
    <name type="scientific">Variovorax rhizosphaerae</name>
    <dbReference type="NCBI Taxonomy" id="1836200"/>
    <lineage>
        <taxon>Bacteria</taxon>
        <taxon>Pseudomonadati</taxon>
        <taxon>Pseudomonadota</taxon>
        <taxon>Betaproteobacteria</taxon>
        <taxon>Burkholderiales</taxon>
        <taxon>Comamonadaceae</taxon>
        <taxon>Variovorax</taxon>
    </lineage>
</organism>
<evidence type="ECO:0000313" key="2">
    <source>
        <dbReference type="EMBL" id="MEJ8852915.1"/>
    </source>
</evidence>
<accession>A0ABU8WZD0</accession>
<evidence type="ECO:0000313" key="1">
    <source>
        <dbReference type="EMBL" id="MEJ8852549.1"/>
    </source>
</evidence>
<proteinExistence type="predicted"/>
<protein>
    <submittedName>
        <fullName evidence="2">Uncharacterized protein</fullName>
    </submittedName>
</protein>
<sequence length="51" mass="5530">MFKKILIANRGESGRKAASAKPKCMVRAARTAKCMARAARAGDFHAETHNV</sequence>
<comment type="caution">
    <text evidence="2">The sequence shown here is derived from an EMBL/GenBank/DDBJ whole genome shotgun (WGS) entry which is preliminary data.</text>
</comment>
<gene>
    <name evidence="1" type="ORF">WKW82_38450</name>
    <name evidence="2" type="ORF">WKW82_40520</name>
</gene>
<keyword evidence="3" id="KW-1185">Reference proteome</keyword>